<dbReference type="Proteomes" id="UP000053317">
    <property type="component" value="Unassembled WGS sequence"/>
</dbReference>
<dbReference type="Gene3D" id="1.20.1250.20">
    <property type="entry name" value="MFS general substrate transporter like domains"/>
    <property type="match status" value="1"/>
</dbReference>
<evidence type="ECO:0000256" key="4">
    <source>
        <dbReference type="ARBA" id="ARBA00022989"/>
    </source>
</evidence>
<keyword evidence="2" id="KW-0813">Transport</keyword>
<keyword evidence="9" id="KW-1185">Reference proteome</keyword>
<feature type="transmembrane region" description="Helical" evidence="6">
    <location>
        <begin position="15"/>
        <end position="38"/>
    </location>
</feature>
<feature type="transmembrane region" description="Helical" evidence="6">
    <location>
        <begin position="366"/>
        <end position="388"/>
    </location>
</feature>
<feature type="domain" description="Major facilitator superfamily (MFS) profile" evidence="7">
    <location>
        <begin position="1"/>
        <end position="424"/>
    </location>
</feature>
<keyword evidence="3 6" id="KW-0812">Transmembrane</keyword>
<dbReference type="InterPro" id="IPR011701">
    <property type="entry name" value="MFS"/>
</dbReference>
<evidence type="ECO:0000256" key="5">
    <source>
        <dbReference type="ARBA" id="ARBA00023136"/>
    </source>
</evidence>
<feature type="transmembrane region" description="Helical" evidence="6">
    <location>
        <begin position="117"/>
        <end position="139"/>
    </location>
</feature>
<evidence type="ECO:0000313" key="8">
    <source>
        <dbReference type="EMBL" id="KKY21519.1"/>
    </source>
</evidence>
<feature type="transmembrane region" description="Helical" evidence="6">
    <location>
        <begin position="400"/>
        <end position="419"/>
    </location>
</feature>
<dbReference type="PROSITE" id="PS50850">
    <property type="entry name" value="MFS"/>
    <property type="match status" value="1"/>
</dbReference>
<dbReference type="EMBL" id="LCWF01000084">
    <property type="protein sequence ID" value="KKY21519.1"/>
    <property type="molecule type" value="Genomic_DNA"/>
</dbReference>
<feature type="transmembrane region" description="Helical" evidence="6">
    <location>
        <begin position="301"/>
        <end position="322"/>
    </location>
</feature>
<evidence type="ECO:0000256" key="1">
    <source>
        <dbReference type="ARBA" id="ARBA00004141"/>
    </source>
</evidence>
<feature type="transmembrane region" description="Helical" evidence="6">
    <location>
        <begin position="268"/>
        <end position="289"/>
    </location>
</feature>
<evidence type="ECO:0000259" key="7">
    <source>
        <dbReference type="PROSITE" id="PS50850"/>
    </source>
</evidence>
<dbReference type="AlphaFoldDB" id="A0A0G2EGF3"/>
<dbReference type="Pfam" id="PF07690">
    <property type="entry name" value="MFS_1"/>
    <property type="match status" value="1"/>
</dbReference>
<name>A0A0G2EGF3_PHACM</name>
<keyword evidence="5 6" id="KW-0472">Membrane</keyword>
<comment type="caution">
    <text evidence="8">The sequence shown here is derived from an EMBL/GenBank/DDBJ whole genome shotgun (WGS) entry which is preliminary data.</text>
</comment>
<protein>
    <submittedName>
        <fullName evidence="8">Putative mfs transporter</fullName>
    </submittedName>
</protein>
<dbReference type="SUPFAM" id="SSF103473">
    <property type="entry name" value="MFS general substrate transporter"/>
    <property type="match status" value="1"/>
</dbReference>
<reference evidence="8 9" key="2">
    <citation type="submission" date="2015-05" db="EMBL/GenBank/DDBJ databases">
        <authorList>
            <person name="Morales-Cruz A."/>
            <person name="Amrine K.C."/>
            <person name="Cantu D."/>
        </authorList>
    </citation>
    <scope>NUCLEOTIDE SEQUENCE [LARGE SCALE GENOMIC DNA]</scope>
    <source>
        <strain evidence="8">UCRPC4</strain>
    </source>
</reference>
<dbReference type="PANTHER" id="PTHR23504:SF2">
    <property type="entry name" value="TRANSPORTER, PUTATIVE (AFU_ORTHOLOGUE AFUA_8G04150)-RELATED"/>
    <property type="match status" value="1"/>
</dbReference>
<organism evidence="8 9">
    <name type="scientific">Phaeomoniella chlamydospora</name>
    <name type="common">Phaeoacremonium chlamydosporum</name>
    <dbReference type="NCBI Taxonomy" id="158046"/>
    <lineage>
        <taxon>Eukaryota</taxon>
        <taxon>Fungi</taxon>
        <taxon>Dikarya</taxon>
        <taxon>Ascomycota</taxon>
        <taxon>Pezizomycotina</taxon>
        <taxon>Eurotiomycetes</taxon>
        <taxon>Chaetothyriomycetidae</taxon>
        <taxon>Phaeomoniellales</taxon>
        <taxon>Phaeomoniellaceae</taxon>
        <taxon>Phaeomoniella</taxon>
    </lineage>
</organism>
<proteinExistence type="predicted"/>
<keyword evidence="4 6" id="KW-1133">Transmembrane helix</keyword>
<evidence type="ECO:0000256" key="3">
    <source>
        <dbReference type="ARBA" id="ARBA00022692"/>
    </source>
</evidence>
<dbReference type="PANTHER" id="PTHR23504">
    <property type="entry name" value="MAJOR FACILITATOR SUPERFAMILY DOMAIN-CONTAINING PROTEIN 10"/>
    <property type="match status" value="1"/>
</dbReference>
<reference evidence="8 9" key="1">
    <citation type="submission" date="2015-05" db="EMBL/GenBank/DDBJ databases">
        <title>Distinctive expansion of gene families associated with plant cell wall degradation and secondary metabolism in the genomes of grapevine trunk pathogens.</title>
        <authorList>
            <person name="Lawrence D.P."/>
            <person name="Travadon R."/>
            <person name="Rolshausen P.E."/>
            <person name="Baumgartner K."/>
        </authorList>
    </citation>
    <scope>NUCLEOTIDE SEQUENCE [LARGE SCALE GENOMIC DNA]</scope>
    <source>
        <strain evidence="8">UCRPC4</strain>
    </source>
</reference>
<dbReference type="InterPro" id="IPR036259">
    <property type="entry name" value="MFS_trans_sf"/>
</dbReference>
<accession>A0A0G2EGF3</accession>
<dbReference type="InterPro" id="IPR020846">
    <property type="entry name" value="MFS_dom"/>
</dbReference>
<dbReference type="GO" id="GO:0016020">
    <property type="term" value="C:membrane"/>
    <property type="evidence" value="ECO:0007669"/>
    <property type="project" value="UniProtKB-SubCell"/>
</dbReference>
<evidence type="ECO:0000313" key="9">
    <source>
        <dbReference type="Proteomes" id="UP000053317"/>
    </source>
</evidence>
<feature type="transmembrane region" description="Helical" evidence="6">
    <location>
        <begin position="76"/>
        <end position="97"/>
    </location>
</feature>
<dbReference type="GO" id="GO:0022857">
    <property type="term" value="F:transmembrane transporter activity"/>
    <property type="evidence" value="ECO:0007669"/>
    <property type="project" value="InterPro"/>
</dbReference>
<comment type="subcellular location">
    <subcellularLocation>
        <location evidence="1">Membrane</location>
        <topology evidence="1">Multi-pass membrane protein</topology>
    </subcellularLocation>
</comment>
<evidence type="ECO:0000256" key="2">
    <source>
        <dbReference type="ARBA" id="ARBA00022448"/>
    </source>
</evidence>
<feature type="transmembrane region" description="Helical" evidence="6">
    <location>
        <begin position="334"/>
        <end position="354"/>
    </location>
</feature>
<dbReference type="OrthoDB" id="10262656at2759"/>
<gene>
    <name evidence="8" type="ORF">UCRPC4_g03623</name>
</gene>
<evidence type="ECO:0000256" key="6">
    <source>
        <dbReference type="SAM" id="Phobius"/>
    </source>
</evidence>
<sequence length="459" mass="49549">MFWGGLSDRVGRKPVLLLGCVGTMLSLLIVGFATNYWVALAGRVIGGVLNGNIGVIQTMVGELVTNPEHEPRAYSVMPFVWSIGTIIGPAIGGTFAQPAETFPDTFSPAGIFGRYQYLLPNLICAALMLISIVLGYAFLEETHPHFRSMQETTKYIDPKIAVPEEHTQVQINVTAGGYGTFNNAVSQNPESFGEEEQEVLDEKPTHVEAPKPRIMTFQIIMLLLALGLFSYHSMCFDHLLPIFLQDSADETAVNAANLLPPGLGMTTFQVGTILSVSGISALFIQAVVFPLLASYMPATRLLFLVTLLHPLAYIPMPFLAILPNKLIFPGIYTALGFRNFTSIIAYPLLLILLKQACPSSSMLGKINGLAASVGAATRTVAPPLAGFLYAWGSDIGFTGLAWWGSAVVAIIGALQIFFVQREKPSIIIYEAIPGEEVVVNVEGADAHTYNAIQATPEEV</sequence>
<feature type="transmembrane region" description="Helical" evidence="6">
    <location>
        <begin position="214"/>
        <end position="234"/>
    </location>
</feature>